<keyword evidence="9" id="KW-1185">Reference proteome</keyword>
<evidence type="ECO:0000256" key="3">
    <source>
        <dbReference type="ARBA" id="ARBA00022989"/>
    </source>
</evidence>
<name>A0AAQ3SIL0_PASNO</name>
<dbReference type="SUPFAM" id="SSF117070">
    <property type="entry name" value="LEA14-like"/>
    <property type="match status" value="1"/>
</dbReference>
<evidence type="ECO:0000256" key="2">
    <source>
        <dbReference type="ARBA" id="ARBA00022692"/>
    </source>
</evidence>
<reference evidence="8 9" key="1">
    <citation type="submission" date="2024-02" db="EMBL/GenBank/DDBJ databases">
        <title>High-quality chromosome-scale genome assembly of Pensacola bahiagrass (Paspalum notatum Flugge var. saurae).</title>
        <authorList>
            <person name="Vega J.M."/>
            <person name="Podio M."/>
            <person name="Orjuela J."/>
            <person name="Siena L.A."/>
            <person name="Pessino S.C."/>
            <person name="Combes M.C."/>
            <person name="Mariac C."/>
            <person name="Albertini E."/>
            <person name="Pupilli F."/>
            <person name="Ortiz J.P.A."/>
            <person name="Leblanc O."/>
        </authorList>
    </citation>
    <scope>NUCLEOTIDE SEQUENCE [LARGE SCALE GENOMIC DNA]</scope>
    <source>
        <strain evidence="8">R1</strain>
        <tissue evidence="8">Leaf</tissue>
    </source>
</reference>
<feature type="region of interest" description="Disordered" evidence="5">
    <location>
        <begin position="1"/>
        <end position="29"/>
    </location>
</feature>
<dbReference type="InterPro" id="IPR004864">
    <property type="entry name" value="LEA_2"/>
</dbReference>
<keyword evidence="3 6" id="KW-1133">Transmembrane helix</keyword>
<dbReference type="PANTHER" id="PTHR31234">
    <property type="entry name" value="LATE EMBRYOGENESIS ABUNDANT (LEA) HYDROXYPROLINE-RICH GLYCOPROTEIN FAMILY"/>
    <property type="match status" value="1"/>
</dbReference>
<evidence type="ECO:0000256" key="6">
    <source>
        <dbReference type="SAM" id="Phobius"/>
    </source>
</evidence>
<dbReference type="PANTHER" id="PTHR31234:SF65">
    <property type="entry name" value="LATE EMBRYOGENESIS ABUNDANT PROTEIN, LEA_2 SUBGROUP"/>
    <property type="match status" value="1"/>
</dbReference>
<comment type="subcellular location">
    <subcellularLocation>
        <location evidence="1">Membrane</location>
        <topology evidence="1">Single-pass membrane protein</topology>
    </subcellularLocation>
</comment>
<evidence type="ECO:0000256" key="4">
    <source>
        <dbReference type="ARBA" id="ARBA00023136"/>
    </source>
</evidence>
<evidence type="ECO:0000256" key="5">
    <source>
        <dbReference type="SAM" id="MobiDB-lite"/>
    </source>
</evidence>
<feature type="transmembrane region" description="Helical" evidence="6">
    <location>
        <begin position="36"/>
        <end position="63"/>
    </location>
</feature>
<dbReference type="Pfam" id="PF03168">
    <property type="entry name" value="LEA_2"/>
    <property type="match status" value="1"/>
</dbReference>
<feature type="domain" description="Late embryogenesis abundant protein LEA-2 subgroup" evidence="7">
    <location>
        <begin position="100"/>
        <end position="191"/>
    </location>
</feature>
<dbReference type="GO" id="GO:0098542">
    <property type="term" value="P:defense response to other organism"/>
    <property type="evidence" value="ECO:0007669"/>
    <property type="project" value="InterPro"/>
</dbReference>
<keyword evidence="4 6" id="KW-0472">Membrane</keyword>
<evidence type="ECO:0000259" key="7">
    <source>
        <dbReference type="Pfam" id="PF03168"/>
    </source>
</evidence>
<dbReference type="Gene3D" id="2.60.40.1820">
    <property type="match status" value="1"/>
</dbReference>
<protein>
    <recommendedName>
        <fullName evidence="7">Late embryogenesis abundant protein LEA-2 subgroup domain-containing protein</fullName>
    </recommendedName>
</protein>
<dbReference type="GO" id="GO:0016020">
    <property type="term" value="C:membrane"/>
    <property type="evidence" value="ECO:0007669"/>
    <property type="project" value="UniProtKB-SubCell"/>
</dbReference>
<evidence type="ECO:0000256" key="1">
    <source>
        <dbReference type="ARBA" id="ARBA00004167"/>
    </source>
</evidence>
<keyword evidence="2 6" id="KW-0812">Transmembrane</keyword>
<dbReference type="InterPro" id="IPR044839">
    <property type="entry name" value="NDR1-like"/>
</dbReference>
<feature type="compositionally biased region" description="Basic residues" evidence="5">
    <location>
        <begin position="1"/>
        <end position="14"/>
    </location>
</feature>
<dbReference type="EMBL" id="CP144745">
    <property type="protein sequence ID" value="WVZ54736.1"/>
    <property type="molecule type" value="Genomic_DNA"/>
</dbReference>
<sequence length="223" mass="24191">MASNGHHHQRRRPPPHTTTTTTKPPPDTRRRRRRRCLCVCVLITLALLLILALTILILSLTLLRVRDPTTRLVSTRLAGVAPRLTLPALDLQLNVTLLLTVAVHNPNAASFAYGADGRTTLLYRGAQVGDASIDPGRVPARGDGNVTLALTVQADKLAQDLTQLIADVESGSVEMEANTVVPGRVTILGIVSRHAVAYSDCTFVLDVAGFKVRSQQCRDRTKL</sequence>
<proteinExistence type="predicted"/>
<accession>A0AAQ3SIL0</accession>
<evidence type="ECO:0000313" key="9">
    <source>
        <dbReference type="Proteomes" id="UP001341281"/>
    </source>
</evidence>
<dbReference type="AlphaFoldDB" id="A0AAQ3SIL0"/>
<gene>
    <name evidence="8" type="ORF">U9M48_005490</name>
</gene>
<organism evidence="8 9">
    <name type="scientific">Paspalum notatum var. saurae</name>
    <dbReference type="NCBI Taxonomy" id="547442"/>
    <lineage>
        <taxon>Eukaryota</taxon>
        <taxon>Viridiplantae</taxon>
        <taxon>Streptophyta</taxon>
        <taxon>Embryophyta</taxon>
        <taxon>Tracheophyta</taxon>
        <taxon>Spermatophyta</taxon>
        <taxon>Magnoliopsida</taxon>
        <taxon>Liliopsida</taxon>
        <taxon>Poales</taxon>
        <taxon>Poaceae</taxon>
        <taxon>PACMAD clade</taxon>
        <taxon>Panicoideae</taxon>
        <taxon>Andropogonodae</taxon>
        <taxon>Paspaleae</taxon>
        <taxon>Paspalinae</taxon>
        <taxon>Paspalum</taxon>
    </lineage>
</organism>
<dbReference type="Proteomes" id="UP001341281">
    <property type="component" value="Chromosome 01"/>
</dbReference>
<evidence type="ECO:0000313" key="8">
    <source>
        <dbReference type="EMBL" id="WVZ54736.1"/>
    </source>
</evidence>